<dbReference type="GO" id="GO:0016491">
    <property type="term" value="F:oxidoreductase activity"/>
    <property type="evidence" value="ECO:0007669"/>
    <property type="project" value="UniProtKB-KW"/>
</dbReference>
<dbReference type="Gene3D" id="3.40.50.720">
    <property type="entry name" value="NAD(P)-binding Rossmann-like Domain"/>
    <property type="match status" value="1"/>
</dbReference>
<evidence type="ECO:0000256" key="3">
    <source>
        <dbReference type="RuleBase" id="RU000363"/>
    </source>
</evidence>
<dbReference type="PRINTS" id="PR00081">
    <property type="entry name" value="GDHRDH"/>
</dbReference>
<dbReference type="Pfam" id="PF00106">
    <property type="entry name" value="adh_short"/>
    <property type="match status" value="1"/>
</dbReference>
<dbReference type="InterPro" id="IPR051468">
    <property type="entry name" value="Fungal_SecMetab_SDRs"/>
</dbReference>
<protein>
    <submittedName>
        <fullName evidence="5">C-factor</fullName>
    </submittedName>
</protein>
<dbReference type="Proteomes" id="UP000887574">
    <property type="component" value="Unplaced"/>
</dbReference>
<dbReference type="InterPro" id="IPR020904">
    <property type="entry name" value="Sc_DH/Rdtase_CS"/>
</dbReference>
<accession>A0A915D0J8</accession>
<evidence type="ECO:0000313" key="5">
    <source>
        <dbReference type="WBParaSite" id="jg14643"/>
    </source>
</evidence>
<proteinExistence type="inferred from homology"/>
<keyword evidence="1" id="KW-0521">NADP</keyword>
<dbReference type="GO" id="GO:0005737">
    <property type="term" value="C:cytoplasm"/>
    <property type="evidence" value="ECO:0007669"/>
    <property type="project" value="TreeGrafter"/>
</dbReference>
<keyword evidence="4" id="KW-1185">Reference proteome</keyword>
<keyword evidence="2" id="KW-0560">Oxidoreductase</keyword>
<dbReference type="PANTHER" id="PTHR43544:SF7">
    <property type="entry name" value="NADB-LER2"/>
    <property type="match status" value="1"/>
</dbReference>
<dbReference type="PANTHER" id="PTHR43544">
    <property type="entry name" value="SHORT-CHAIN DEHYDROGENASE/REDUCTASE"/>
    <property type="match status" value="1"/>
</dbReference>
<dbReference type="WBParaSite" id="jg14643">
    <property type="protein sequence ID" value="jg14643"/>
    <property type="gene ID" value="jg14643"/>
</dbReference>
<evidence type="ECO:0000256" key="1">
    <source>
        <dbReference type="ARBA" id="ARBA00022857"/>
    </source>
</evidence>
<comment type="similarity">
    <text evidence="3">Belongs to the short-chain dehydrogenases/reductases (SDR) family.</text>
</comment>
<dbReference type="InterPro" id="IPR036291">
    <property type="entry name" value="NAD(P)-bd_dom_sf"/>
</dbReference>
<reference evidence="5" key="1">
    <citation type="submission" date="2022-11" db="UniProtKB">
        <authorList>
            <consortium name="WormBaseParasite"/>
        </authorList>
    </citation>
    <scope>IDENTIFICATION</scope>
</reference>
<sequence>MSQISDHLIRDLQRVQVPDKSASPALKVHKIKVMSADGIGANVFITGANRGIGLGLVKEIVKLHGVNNIFAGCREPSSAKDLKELEKSTHSIVKMVQIDVQDDQSIKAAFDEVSKSLGKNGALNLLINNSGIFKNKGVSVEKPDRSAFSETFDVNTIGAVMTTAAFLPLTCQAGTSNQPAKIVNISSMISSTFDIQSTKKITDGNIVYGMSKAALNHYTKALAGDVKEYNVMVIAICPGWVRTDMGGPEAALSVDESVFAIVKLIAGLKEDQSGAYLDRFGKPIAF</sequence>
<dbReference type="InterPro" id="IPR002347">
    <property type="entry name" value="SDR_fam"/>
</dbReference>
<evidence type="ECO:0000313" key="4">
    <source>
        <dbReference type="Proteomes" id="UP000887574"/>
    </source>
</evidence>
<organism evidence="4 5">
    <name type="scientific">Ditylenchus dipsaci</name>
    <dbReference type="NCBI Taxonomy" id="166011"/>
    <lineage>
        <taxon>Eukaryota</taxon>
        <taxon>Metazoa</taxon>
        <taxon>Ecdysozoa</taxon>
        <taxon>Nematoda</taxon>
        <taxon>Chromadorea</taxon>
        <taxon>Rhabditida</taxon>
        <taxon>Tylenchina</taxon>
        <taxon>Tylenchomorpha</taxon>
        <taxon>Sphaerularioidea</taxon>
        <taxon>Anguinidae</taxon>
        <taxon>Anguininae</taxon>
        <taxon>Ditylenchus</taxon>
    </lineage>
</organism>
<dbReference type="PRINTS" id="PR00080">
    <property type="entry name" value="SDRFAMILY"/>
</dbReference>
<evidence type="ECO:0000256" key="2">
    <source>
        <dbReference type="ARBA" id="ARBA00023002"/>
    </source>
</evidence>
<dbReference type="PROSITE" id="PS00061">
    <property type="entry name" value="ADH_SHORT"/>
    <property type="match status" value="1"/>
</dbReference>
<dbReference type="SUPFAM" id="SSF51735">
    <property type="entry name" value="NAD(P)-binding Rossmann-fold domains"/>
    <property type="match status" value="1"/>
</dbReference>
<dbReference type="AlphaFoldDB" id="A0A915D0J8"/>
<dbReference type="CDD" id="cd05325">
    <property type="entry name" value="carb_red_sniffer_like_SDR_c"/>
    <property type="match status" value="1"/>
</dbReference>
<name>A0A915D0J8_9BILA</name>